<evidence type="ECO:0000313" key="4">
    <source>
        <dbReference type="Proteomes" id="UP000664303"/>
    </source>
</evidence>
<dbReference type="EMBL" id="JAFKCZ010000008">
    <property type="protein sequence ID" value="MBN7797395.1"/>
    <property type="molecule type" value="Genomic_DNA"/>
</dbReference>
<dbReference type="AlphaFoldDB" id="A0A939DFZ5"/>
<organism evidence="3 4">
    <name type="scientific">Parahaliea mediterranea</name>
    <dbReference type="NCBI Taxonomy" id="651086"/>
    <lineage>
        <taxon>Bacteria</taxon>
        <taxon>Pseudomonadati</taxon>
        <taxon>Pseudomonadota</taxon>
        <taxon>Gammaproteobacteria</taxon>
        <taxon>Cellvibrionales</taxon>
        <taxon>Halieaceae</taxon>
        <taxon>Parahaliea</taxon>
    </lineage>
</organism>
<dbReference type="InterPro" id="IPR002347">
    <property type="entry name" value="SDR_fam"/>
</dbReference>
<dbReference type="PANTHER" id="PTHR24321:SF14">
    <property type="entry name" value="SHORT-CHAIN TYPE DEHYDROGENASE_REDUCTASE BLR2146-RELATED"/>
    <property type="match status" value="1"/>
</dbReference>
<name>A0A939DFZ5_9GAMM</name>
<gene>
    <name evidence="3" type="ORF">JYP50_12375</name>
</gene>
<evidence type="ECO:0000256" key="2">
    <source>
        <dbReference type="ARBA" id="ARBA00023002"/>
    </source>
</evidence>
<accession>A0A939DFZ5</accession>
<dbReference type="Proteomes" id="UP000664303">
    <property type="component" value="Unassembled WGS sequence"/>
</dbReference>
<comment type="caution">
    <text evidence="3">The sequence shown here is derived from an EMBL/GenBank/DDBJ whole genome shotgun (WGS) entry which is preliminary data.</text>
</comment>
<dbReference type="SUPFAM" id="SSF51735">
    <property type="entry name" value="NAD(P)-binding Rossmann-fold domains"/>
    <property type="match status" value="1"/>
</dbReference>
<keyword evidence="2" id="KW-0560">Oxidoreductase</keyword>
<dbReference type="PRINTS" id="PR00081">
    <property type="entry name" value="GDHRDH"/>
</dbReference>
<evidence type="ECO:0000256" key="1">
    <source>
        <dbReference type="ARBA" id="ARBA00006484"/>
    </source>
</evidence>
<reference evidence="3" key="1">
    <citation type="submission" date="2021-02" db="EMBL/GenBank/DDBJ databases">
        <title>PHA producing bacteria isolated from coastal sediment in Guangdong, Shenzhen.</title>
        <authorList>
            <person name="Zheng W."/>
            <person name="Yu S."/>
            <person name="Huang Y."/>
        </authorList>
    </citation>
    <scope>NUCLEOTIDE SEQUENCE</scope>
    <source>
        <strain evidence="3">TN14-10</strain>
    </source>
</reference>
<dbReference type="NCBIfam" id="NF006121">
    <property type="entry name" value="PRK08265.1"/>
    <property type="match status" value="1"/>
</dbReference>
<proteinExistence type="inferred from homology"/>
<dbReference type="Pfam" id="PF13561">
    <property type="entry name" value="adh_short_C2"/>
    <property type="match status" value="1"/>
</dbReference>
<dbReference type="RefSeq" id="WP_206560843.1">
    <property type="nucleotide sequence ID" value="NZ_JAFKCZ010000008.1"/>
</dbReference>
<dbReference type="PRINTS" id="PR00080">
    <property type="entry name" value="SDRFAMILY"/>
</dbReference>
<dbReference type="GO" id="GO:0016491">
    <property type="term" value="F:oxidoreductase activity"/>
    <property type="evidence" value="ECO:0007669"/>
    <property type="project" value="UniProtKB-KW"/>
</dbReference>
<evidence type="ECO:0000313" key="3">
    <source>
        <dbReference type="EMBL" id="MBN7797395.1"/>
    </source>
</evidence>
<sequence length="264" mass="27679">MIDLTGKVAIVTGGAASIGAAISEKLHQLGAAVVIAARSADKGEAMVARLGERALYVQTDITVDAQLEALVAAAVETFGGIDILVNNAASYDDDGAASSREQWLGTLNANAVSPAILGELARPHLKARKGCIVNVGSISGIAPHIGRWTYPVSKATMLHLSKTQAVEYAQDGIRVNMARLGHIWSDPFEGLTGDNRQHADKVSEPYNLMGRVADAEEVANVVAFLASPLASYVTGAEYPVDGGYSAMGPEQHYPLMPLLMEGQG</sequence>
<dbReference type="InterPro" id="IPR036291">
    <property type="entry name" value="NAD(P)-bd_dom_sf"/>
</dbReference>
<dbReference type="Gene3D" id="3.40.50.720">
    <property type="entry name" value="NAD(P)-binding Rossmann-like Domain"/>
    <property type="match status" value="1"/>
</dbReference>
<dbReference type="FunFam" id="3.40.50.720:FF:000084">
    <property type="entry name" value="Short-chain dehydrogenase reductase"/>
    <property type="match status" value="1"/>
</dbReference>
<keyword evidence="4" id="KW-1185">Reference proteome</keyword>
<dbReference type="CDD" id="cd05233">
    <property type="entry name" value="SDR_c"/>
    <property type="match status" value="1"/>
</dbReference>
<dbReference type="PANTHER" id="PTHR24321">
    <property type="entry name" value="DEHYDROGENASES, SHORT CHAIN"/>
    <property type="match status" value="1"/>
</dbReference>
<comment type="similarity">
    <text evidence="1">Belongs to the short-chain dehydrogenases/reductases (SDR) family.</text>
</comment>
<protein>
    <submittedName>
        <fullName evidence="3">SDR family oxidoreductase</fullName>
    </submittedName>
</protein>